<keyword evidence="2" id="KW-0813">Transport</keyword>
<gene>
    <name evidence="4" type="ORF">OKIOD_LOCUS16125</name>
</gene>
<dbReference type="PANTHER" id="PTHR16166">
    <property type="entry name" value="VACUOLAR PROTEIN SORTING-ASSOCIATED PROTEIN VPS13"/>
    <property type="match status" value="1"/>
</dbReference>
<comment type="similarity">
    <text evidence="1">Belongs to the VPS13 family.</text>
</comment>
<dbReference type="EMBL" id="OU015567">
    <property type="protein sequence ID" value="CAG5113236.1"/>
    <property type="molecule type" value="Genomic_DNA"/>
</dbReference>
<evidence type="ECO:0000256" key="1">
    <source>
        <dbReference type="ARBA" id="ARBA00006545"/>
    </source>
</evidence>
<feature type="domain" description="Chorein N-terminal" evidence="3">
    <location>
        <begin position="3"/>
        <end position="169"/>
    </location>
</feature>
<evidence type="ECO:0000313" key="4">
    <source>
        <dbReference type="EMBL" id="CAG5113236.1"/>
    </source>
</evidence>
<accession>A0ABN7T9M4</accession>
<reference evidence="4 5" key="1">
    <citation type="submission" date="2021-04" db="EMBL/GenBank/DDBJ databases">
        <authorList>
            <person name="Bliznina A."/>
        </authorList>
    </citation>
    <scope>NUCLEOTIDE SEQUENCE [LARGE SCALE GENOMIC DNA]</scope>
</reference>
<dbReference type="InterPro" id="IPR026847">
    <property type="entry name" value="VPS13"/>
</dbReference>
<evidence type="ECO:0000259" key="3">
    <source>
        <dbReference type="Pfam" id="PF12624"/>
    </source>
</evidence>
<evidence type="ECO:0000313" key="5">
    <source>
        <dbReference type="Proteomes" id="UP001158576"/>
    </source>
</evidence>
<dbReference type="Proteomes" id="UP001158576">
    <property type="component" value="Chromosome 2"/>
</dbReference>
<sequence>MTENALKTALNLPLAVRNGHLQTLELAIPWKNLGGEPTIMKLDGLKVEAIVTDSVEHSAEDELRSKQKLLDYIETKLDAEAVVETTSSNSEAYTNKVLKNLQVEIQNIEIKIIDTQLGSSIGLYLGSLTLKTADTEWREVGVMDHMAEEARMFKIAKLENLGLFINSDTDTEPQYILEPLTVLAHLQHNLRPDDNELRGDASINLQSIGLRLTSSQFRFITSSIEKLERIRRNAKFRKGRPTLSTKEDPKAWWRYAGNTVIQMYNIKEKAKLFNRKYIAEYCQNRKTYREVFKQKLQGTRTSQSEIDALESALDIPTVIELRQKARSLVKKQTSAQQSSWFGGWFGAAAQDDQSGNLEIDENDRSRISSILDGVDLTKSKDPPGVTRYQLQVSLPLLKIQLGDILTLSLEEAFFTFRTTPGCKSEMLQVKFNRLLVDSILTKSPIVTTNTADGGEFFSFTFTTNPFTKDTYEKIADRSLVVKSSGIEVKYDDDAARALSSFFMLEIE</sequence>
<dbReference type="Pfam" id="PF12624">
    <property type="entry name" value="VPS13_N"/>
    <property type="match status" value="2"/>
</dbReference>
<proteinExistence type="inferred from homology"/>
<evidence type="ECO:0000256" key="2">
    <source>
        <dbReference type="ARBA" id="ARBA00022448"/>
    </source>
</evidence>
<feature type="domain" description="Chorein N-terminal" evidence="3">
    <location>
        <begin position="172"/>
        <end position="356"/>
    </location>
</feature>
<keyword evidence="5" id="KW-1185">Reference proteome</keyword>
<dbReference type="PANTHER" id="PTHR16166:SF93">
    <property type="entry name" value="INTERMEMBRANE LIPID TRANSFER PROTEIN VPS13"/>
    <property type="match status" value="1"/>
</dbReference>
<protein>
    <submittedName>
        <fullName evidence="4">Oidioi.mRNA.OKI2018_I69.chr2.g7360.t1.cds</fullName>
    </submittedName>
</protein>
<dbReference type="InterPro" id="IPR026854">
    <property type="entry name" value="VPS13_N"/>
</dbReference>
<organism evidence="4 5">
    <name type="scientific">Oikopleura dioica</name>
    <name type="common">Tunicate</name>
    <dbReference type="NCBI Taxonomy" id="34765"/>
    <lineage>
        <taxon>Eukaryota</taxon>
        <taxon>Metazoa</taxon>
        <taxon>Chordata</taxon>
        <taxon>Tunicata</taxon>
        <taxon>Appendicularia</taxon>
        <taxon>Copelata</taxon>
        <taxon>Oikopleuridae</taxon>
        <taxon>Oikopleura</taxon>
    </lineage>
</organism>
<name>A0ABN7T9M4_OIKDI</name>